<dbReference type="InterPro" id="IPR036259">
    <property type="entry name" value="MFS_trans_sf"/>
</dbReference>
<evidence type="ECO:0000256" key="4">
    <source>
        <dbReference type="ARBA" id="ARBA00022475"/>
    </source>
</evidence>
<comment type="subcellular location">
    <subcellularLocation>
        <location evidence="1">Cell membrane</location>
        <topology evidence="1">Multi-pass membrane protein</topology>
    </subcellularLocation>
</comment>
<dbReference type="InterPro" id="IPR011701">
    <property type="entry name" value="MFS"/>
</dbReference>
<dbReference type="Pfam" id="PF07690">
    <property type="entry name" value="MFS_1"/>
    <property type="match status" value="1"/>
</dbReference>
<evidence type="ECO:0000256" key="7">
    <source>
        <dbReference type="ARBA" id="ARBA00023136"/>
    </source>
</evidence>
<keyword evidence="11" id="KW-1185">Reference proteome</keyword>
<feature type="transmembrane region" description="Helical" evidence="8">
    <location>
        <begin position="58"/>
        <end position="79"/>
    </location>
</feature>
<dbReference type="RefSeq" id="WP_165311430.1">
    <property type="nucleotide sequence ID" value="NZ_CP049331.1"/>
</dbReference>
<evidence type="ECO:0000256" key="2">
    <source>
        <dbReference type="ARBA" id="ARBA00008537"/>
    </source>
</evidence>
<evidence type="ECO:0000256" key="3">
    <source>
        <dbReference type="ARBA" id="ARBA00022448"/>
    </source>
</evidence>
<dbReference type="PRINTS" id="PR01036">
    <property type="entry name" value="TCRTETB"/>
</dbReference>
<dbReference type="InterPro" id="IPR004638">
    <property type="entry name" value="EmrB-like"/>
</dbReference>
<keyword evidence="6 8" id="KW-1133">Transmembrane helix</keyword>
<evidence type="ECO:0000313" key="11">
    <source>
        <dbReference type="Proteomes" id="UP000503003"/>
    </source>
</evidence>
<feature type="transmembrane region" description="Helical" evidence="8">
    <location>
        <begin position="307"/>
        <end position="328"/>
    </location>
</feature>
<sequence>MTSHVETNADDNQGSKRLFITLSVMLATIIQVLDTTIANVALPHMRGTMGATQDQISWVLTSYIVASAIAMPLTGFVAARIGRKRLFLYSVLGFTFASVLCGAAQSLEQIILFRILQGIFGASLVPLSQSVLLDTYPTEQHGSAMAMWGMGVMVGPILGPSLGGWLTEYYNWRWVFYINVPFGIMAWMGIAAYVKETAIDTTRRFDMFGFALLGLSIGSLQMFLDRGESLNWFSSLEVIIEASLAVLAFYMFAVHMFTHKAPFLEPMMFKDRNYVVGLLFGFMIGIILLATMALLPPFLQNYMGYPVLDVGLLLTPRGFGTMTGMMIVGRVARKIDLRYLVATGLVLMIISLWQMTKFSVDITRWEIIWTGIVQGLGLGLVFVPLSTLSFSTLAPRYRNEATALYSLVRNIGSSIGISVVTTYLSHRVQINHAVYAEHINNFNPALQDAVQKGAYDLSTTAGLVSLNNVVTNQAAIFGYLQDFRLMMYVCIFTLPLLILLRRPGASK</sequence>
<feature type="domain" description="Major facilitator superfamily (MFS) profile" evidence="9">
    <location>
        <begin position="20"/>
        <end position="505"/>
    </location>
</feature>
<comment type="similarity">
    <text evidence="2">Belongs to the major facilitator superfamily. EmrB family.</text>
</comment>
<dbReference type="KEGG" id="vzi:G5S32_07495"/>
<feature type="transmembrane region" description="Helical" evidence="8">
    <location>
        <begin position="111"/>
        <end position="133"/>
    </location>
</feature>
<keyword evidence="7 8" id="KW-0472">Membrane</keyword>
<dbReference type="InterPro" id="IPR020846">
    <property type="entry name" value="MFS_dom"/>
</dbReference>
<feature type="transmembrane region" description="Helical" evidence="8">
    <location>
        <begin position="230"/>
        <end position="253"/>
    </location>
</feature>
<protein>
    <submittedName>
        <fullName evidence="10">DHA2 family efflux MFS transporter permease subunit</fullName>
    </submittedName>
</protein>
<accession>A0A6G7CI73</accession>
<feature type="transmembrane region" description="Helical" evidence="8">
    <location>
        <begin position="367"/>
        <end position="390"/>
    </location>
</feature>
<keyword evidence="3" id="KW-0813">Transport</keyword>
<feature type="transmembrane region" description="Helical" evidence="8">
    <location>
        <begin position="18"/>
        <end position="38"/>
    </location>
</feature>
<feature type="transmembrane region" description="Helical" evidence="8">
    <location>
        <begin position="274"/>
        <end position="295"/>
    </location>
</feature>
<dbReference type="NCBIfam" id="TIGR00711">
    <property type="entry name" value="efflux_EmrB"/>
    <property type="match status" value="1"/>
</dbReference>
<reference evidence="10 11" key="1">
    <citation type="submission" date="2020-02" db="EMBL/GenBank/DDBJ databases">
        <title>A complete genome of a marine bacterium Vibrio sp. ZWAL4003 isolated from the mangrove sediment with the ability to degrade polysaccharides.</title>
        <authorList>
            <person name="Wu J."/>
            <person name="Qu W."/>
            <person name="Zeng R."/>
        </authorList>
    </citation>
    <scope>NUCLEOTIDE SEQUENCE [LARGE SCALE GENOMIC DNA]</scope>
    <source>
        <strain evidence="10 11">ZWAL4003</strain>
    </source>
</reference>
<proteinExistence type="inferred from homology"/>
<dbReference type="SUPFAM" id="SSF103473">
    <property type="entry name" value="MFS general substrate transporter"/>
    <property type="match status" value="1"/>
</dbReference>
<evidence type="ECO:0000313" key="10">
    <source>
        <dbReference type="EMBL" id="QIH41841.1"/>
    </source>
</evidence>
<dbReference type="Gene3D" id="1.20.1250.20">
    <property type="entry name" value="MFS general substrate transporter like domains"/>
    <property type="match status" value="1"/>
</dbReference>
<dbReference type="Gene3D" id="1.20.1720.10">
    <property type="entry name" value="Multidrug resistance protein D"/>
    <property type="match status" value="1"/>
</dbReference>
<feature type="transmembrane region" description="Helical" evidence="8">
    <location>
        <begin position="145"/>
        <end position="166"/>
    </location>
</feature>
<dbReference type="GO" id="GO:0022857">
    <property type="term" value="F:transmembrane transporter activity"/>
    <property type="evidence" value="ECO:0007669"/>
    <property type="project" value="InterPro"/>
</dbReference>
<feature type="transmembrane region" description="Helical" evidence="8">
    <location>
        <begin position="172"/>
        <end position="193"/>
    </location>
</feature>
<dbReference type="GO" id="GO:0005886">
    <property type="term" value="C:plasma membrane"/>
    <property type="evidence" value="ECO:0007669"/>
    <property type="project" value="UniProtKB-SubCell"/>
</dbReference>
<evidence type="ECO:0000259" key="9">
    <source>
        <dbReference type="PROSITE" id="PS50850"/>
    </source>
</evidence>
<feature type="transmembrane region" description="Helical" evidence="8">
    <location>
        <begin position="483"/>
        <end position="500"/>
    </location>
</feature>
<organism evidence="10 11">
    <name type="scientific">Vibrio ziniensis</name>
    <dbReference type="NCBI Taxonomy" id="2711221"/>
    <lineage>
        <taxon>Bacteria</taxon>
        <taxon>Pseudomonadati</taxon>
        <taxon>Pseudomonadota</taxon>
        <taxon>Gammaproteobacteria</taxon>
        <taxon>Vibrionales</taxon>
        <taxon>Vibrionaceae</taxon>
        <taxon>Vibrio</taxon>
    </lineage>
</organism>
<keyword evidence="5 8" id="KW-0812">Transmembrane</keyword>
<dbReference type="PANTHER" id="PTHR42718">
    <property type="entry name" value="MAJOR FACILITATOR SUPERFAMILY MULTIDRUG TRANSPORTER MFSC"/>
    <property type="match status" value="1"/>
</dbReference>
<feature type="transmembrane region" description="Helical" evidence="8">
    <location>
        <begin position="402"/>
        <end position="424"/>
    </location>
</feature>
<feature type="transmembrane region" description="Helical" evidence="8">
    <location>
        <begin position="205"/>
        <end position="224"/>
    </location>
</feature>
<dbReference type="PANTHER" id="PTHR42718:SF9">
    <property type="entry name" value="MAJOR FACILITATOR SUPERFAMILY MULTIDRUG TRANSPORTER MFSC"/>
    <property type="match status" value="1"/>
</dbReference>
<feature type="transmembrane region" description="Helical" evidence="8">
    <location>
        <begin position="337"/>
        <end position="355"/>
    </location>
</feature>
<evidence type="ECO:0000256" key="8">
    <source>
        <dbReference type="SAM" id="Phobius"/>
    </source>
</evidence>
<keyword evidence="4" id="KW-1003">Cell membrane</keyword>
<evidence type="ECO:0000256" key="5">
    <source>
        <dbReference type="ARBA" id="ARBA00022692"/>
    </source>
</evidence>
<feature type="transmembrane region" description="Helical" evidence="8">
    <location>
        <begin position="86"/>
        <end position="105"/>
    </location>
</feature>
<dbReference type="PROSITE" id="PS50850">
    <property type="entry name" value="MFS"/>
    <property type="match status" value="1"/>
</dbReference>
<dbReference type="Proteomes" id="UP000503003">
    <property type="component" value="Chromosome 1"/>
</dbReference>
<dbReference type="CDD" id="cd17503">
    <property type="entry name" value="MFS_LmrB_MDR_like"/>
    <property type="match status" value="1"/>
</dbReference>
<name>A0A6G7CI73_9VIBR</name>
<gene>
    <name evidence="10" type="ORF">G5S32_07495</name>
</gene>
<evidence type="ECO:0000256" key="1">
    <source>
        <dbReference type="ARBA" id="ARBA00004651"/>
    </source>
</evidence>
<evidence type="ECO:0000256" key="6">
    <source>
        <dbReference type="ARBA" id="ARBA00022989"/>
    </source>
</evidence>
<dbReference type="EMBL" id="CP049331">
    <property type="protein sequence ID" value="QIH41841.1"/>
    <property type="molecule type" value="Genomic_DNA"/>
</dbReference>
<dbReference type="AlphaFoldDB" id="A0A6G7CI73"/>